<evidence type="ECO:0000313" key="5">
    <source>
        <dbReference type="EMBL" id="CAD5227604.1"/>
    </source>
</evidence>
<dbReference type="InterPro" id="IPR014811">
    <property type="entry name" value="ArgoL1"/>
</dbReference>
<keyword evidence="6" id="KW-1185">Reference proteome</keyword>
<dbReference type="Proteomes" id="UP000614601">
    <property type="component" value="Unassembled WGS sequence"/>
</dbReference>
<comment type="caution">
    <text evidence="5">The sequence shown here is derived from an EMBL/GenBank/DDBJ whole genome shotgun (WGS) entry which is preliminary data.</text>
</comment>
<dbReference type="InterPro" id="IPR036085">
    <property type="entry name" value="PAZ_dom_sf"/>
</dbReference>
<dbReference type="FunFam" id="2.170.260.10:FF:000001">
    <property type="entry name" value="Protein argonaute-2"/>
    <property type="match status" value="1"/>
</dbReference>
<organism evidence="5 6">
    <name type="scientific">Bursaphelenchus okinawaensis</name>
    <dbReference type="NCBI Taxonomy" id="465554"/>
    <lineage>
        <taxon>Eukaryota</taxon>
        <taxon>Metazoa</taxon>
        <taxon>Ecdysozoa</taxon>
        <taxon>Nematoda</taxon>
        <taxon>Chromadorea</taxon>
        <taxon>Rhabditida</taxon>
        <taxon>Tylenchina</taxon>
        <taxon>Tylenchomorpha</taxon>
        <taxon>Aphelenchoidea</taxon>
        <taxon>Aphelenchoididae</taxon>
        <taxon>Bursaphelenchus</taxon>
    </lineage>
</organism>
<dbReference type="SMART" id="SM00950">
    <property type="entry name" value="Piwi"/>
    <property type="match status" value="1"/>
</dbReference>
<dbReference type="SMART" id="SM01163">
    <property type="entry name" value="DUF1785"/>
    <property type="match status" value="1"/>
</dbReference>
<feature type="domain" description="PAZ" evidence="3">
    <location>
        <begin position="333"/>
        <end position="454"/>
    </location>
</feature>
<dbReference type="SUPFAM" id="SSF101690">
    <property type="entry name" value="PAZ domain"/>
    <property type="match status" value="1"/>
</dbReference>
<dbReference type="EMBL" id="CAJFDH010000006">
    <property type="protein sequence ID" value="CAD5227604.1"/>
    <property type="molecule type" value="Genomic_DNA"/>
</dbReference>
<name>A0A811LHJ7_9BILA</name>
<dbReference type="InterPro" id="IPR032474">
    <property type="entry name" value="Argonaute_N"/>
</dbReference>
<dbReference type="GO" id="GO:0031047">
    <property type="term" value="P:regulatory ncRNA-mediated gene silencing"/>
    <property type="evidence" value="ECO:0007669"/>
    <property type="project" value="UniProtKB-KW"/>
</dbReference>
<dbReference type="InterPro" id="IPR003165">
    <property type="entry name" value="Piwi"/>
</dbReference>
<dbReference type="InterPro" id="IPR032473">
    <property type="entry name" value="Argonaute_Mid_dom"/>
</dbReference>
<dbReference type="AlphaFoldDB" id="A0A811LHJ7"/>
<dbReference type="PROSITE" id="PS50821">
    <property type="entry name" value="PAZ"/>
    <property type="match status" value="1"/>
</dbReference>
<accession>A0A811LHJ7</accession>
<dbReference type="InterPro" id="IPR003100">
    <property type="entry name" value="PAZ_dom"/>
</dbReference>
<dbReference type="Pfam" id="PF02170">
    <property type="entry name" value="PAZ"/>
    <property type="match status" value="1"/>
</dbReference>
<dbReference type="Pfam" id="PF08699">
    <property type="entry name" value="ArgoL1"/>
    <property type="match status" value="1"/>
</dbReference>
<dbReference type="InterPro" id="IPR045246">
    <property type="entry name" value="Piwi_ago-like"/>
</dbReference>
<dbReference type="Pfam" id="PF02171">
    <property type="entry name" value="Piwi"/>
    <property type="match status" value="1"/>
</dbReference>
<evidence type="ECO:0000259" key="3">
    <source>
        <dbReference type="PROSITE" id="PS50821"/>
    </source>
</evidence>
<dbReference type="PANTHER" id="PTHR22891">
    <property type="entry name" value="EUKARYOTIC TRANSLATION INITIATION FACTOR 2C"/>
    <property type="match status" value="1"/>
</dbReference>
<protein>
    <submittedName>
        <fullName evidence="5">Uncharacterized protein</fullName>
    </submittedName>
</protein>
<dbReference type="SMART" id="SM00949">
    <property type="entry name" value="PAZ"/>
    <property type="match status" value="1"/>
</dbReference>
<dbReference type="Pfam" id="PF16486">
    <property type="entry name" value="ArgoN"/>
    <property type="match status" value="1"/>
</dbReference>
<evidence type="ECO:0000256" key="1">
    <source>
        <dbReference type="ARBA" id="ARBA00008201"/>
    </source>
</evidence>
<dbReference type="SUPFAM" id="SSF53098">
    <property type="entry name" value="Ribonuclease H-like"/>
    <property type="match status" value="1"/>
</dbReference>
<evidence type="ECO:0000256" key="2">
    <source>
        <dbReference type="ARBA" id="ARBA00023158"/>
    </source>
</evidence>
<dbReference type="Pfam" id="PF16487">
    <property type="entry name" value="ArgoMid"/>
    <property type="match status" value="1"/>
</dbReference>
<proteinExistence type="inferred from homology"/>
<dbReference type="Gene3D" id="3.40.50.2300">
    <property type="match status" value="1"/>
</dbReference>
<keyword evidence="2" id="KW-0943">RNA-mediated gene silencing</keyword>
<sequence>MDSNNDEDTQTSGIFSNSGNASVVVKSMLQSIENDSFNFSSLSDIWGDNEQKPLTSLKSEQSLFSFEDYSSDKENCFDQRSYAACSTSGSQEYRAKWSELQDNNNYDKLNQERALRLPDLTNKTPLRPRTGTFGRKIELKSNHFELKLPRTEGFHYNVEFFVKGLPKYMKRAIFDKIIQVNSKLFVKNQTVFDGIQSLYTKNVLDWIEGDGAILSTGQFMFNNRKDCFNVAIKFEEKLSFKDLDGVFASRISMVRREIPRNVQLAVDKIMRAKGNLKYATVGDMFYEKRAEAVTLLGLGRELWYGFYQLAMPIERSLSINIDLSATTFYSCQSVLKLLAEVLEVPLRSLLEERKPIQESHRIKFLREIKDLKVEVTHIETYRRKYKVINVTKRTANSQTFPLDLTPDSTVDITVAEYFRSKYKKKLYASHLPCLQVGKESKHTFMPLEVCEIMKGQRSAKKLNDVQTSKMIKATAMNAVEREKKIEELVLESSEVSNPFADEFGFKLSSKMIQFDGRVLEAPSLLYTNPSAHRIFSYKATIPSKGVWDMRNKHFVKGVHVDHWAMVLFVSPGLVDNDKIYNYVNSLHTVAGMAGMYMNPNPVFCKYAAGVDQIGAILQYLKATFKDLQLVTVVLPGKTLMYAELKRLADTVYGIPTQCLKASNVVKISPQTLSNVCLKINAKLGGVNTILKPESRPKTVFGEPVVFMGARVTHSSPDDIKKRPSISTVTGSIDGHPSKYVASVRTQAREDYVVDMAFMVRELLVRFYKNTGFKPTRIVMYRGGVCTSKALEVLRYELIQMRKACMMLEAGYEPGITYILVEKTHHTRLFAANPDDRMGKASNVPAGTIVDTTITQPDEYDFYLCSHAGVQGTSRPAYYHVLWDDNKLSANELQTLTYQLCFTYVRCTRSISIPAPAYYAHLVAARARLHFQPVDSDDFAEEGENLPDYNKNVKIHENISNSMYFS</sequence>
<dbReference type="EMBL" id="CAJFCW020000006">
    <property type="protein sequence ID" value="CAG9123420.1"/>
    <property type="molecule type" value="Genomic_DNA"/>
</dbReference>
<dbReference type="CDD" id="cd04657">
    <property type="entry name" value="Piwi_ago-like"/>
    <property type="match status" value="1"/>
</dbReference>
<feature type="domain" description="Piwi" evidence="4">
    <location>
        <begin position="629"/>
        <end position="931"/>
    </location>
</feature>
<dbReference type="Proteomes" id="UP000783686">
    <property type="component" value="Unassembled WGS sequence"/>
</dbReference>
<evidence type="ECO:0000259" key="4">
    <source>
        <dbReference type="PROSITE" id="PS50822"/>
    </source>
</evidence>
<dbReference type="GO" id="GO:0003723">
    <property type="term" value="F:RNA binding"/>
    <property type="evidence" value="ECO:0007669"/>
    <property type="project" value="InterPro"/>
</dbReference>
<dbReference type="InterPro" id="IPR036397">
    <property type="entry name" value="RNaseH_sf"/>
</dbReference>
<comment type="similarity">
    <text evidence="1">Belongs to the argonaute family. Ago subfamily.</text>
</comment>
<dbReference type="PROSITE" id="PS50822">
    <property type="entry name" value="PIWI"/>
    <property type="match status" value="1"/>
</dbReference>
<dbReference type="Gene3D" id="2.170.260.10">
    <property type="entry name" value="paz domain"/>
    <property type="match status" value="1"/>
</dbReference>
<reference evidence="5" key="1">
    <citation type="submission" date="2020-09" db="EMBL/GenBank/DDBJ databases">
        <authorList>
            <person name="Kikuchi T."/>
        </authorList>
    </citation>
    <scope>NUCLEOTIDE SEQUENCE</scope>
    <source>
        <strain evidence="5">SH1</strain>
    </source>
</reference>
<dbReference type="InterPro" id="IPR012337">
    <property type="entry name" value="RNaseH-like_sf"/>
</dbReference>
<evidence type="ECO:0000313" key="6">
    <source>
        <dbReference type="Proteomes" id="UP000614601"/>
    </source>
</evidence>
<dbReference type="Gene3D" id="3.30.420.10">
    <property type="entry name" value="Ribonuclease H-like superfamily/Ribonuclease H"/>
    <property type="match status" value="1"/>
</dbReference>
<dbReference type="CDD" id="cd02846">
    <property type="entry name" value="PAZ_argonaute_like"/>
    <property type="match status" value="1"/>
</dbReference>
<dbReference type="OrthoDB" id="10252740at2759"/>
<gene>
    <name evidence="5" type="ORF">BOKJ2_LOCUS12256</name>
</gene>